<evidence type="ECO:0000256" key="8">
    <source>
        <dbReference type="ARBA" id="ARBA00023034"/>
    </source>
</evidence>
<reference evidence="12" key="1">
    <citation type="submission" date="2025-08" db="UniProtKB">
        <authorList>
            <consortium name="RefSeq"/>
        </authorList>
    </citation>
    <scope>IDENTIFICATION</scope>
    <source>
        <tissue evidence="12">Blood</tissue>
    </source>
</reference>
<dbReference type="Proteomes" id="UP001652622">
    <property type="component" value="Unplaced"/>
</dbReference>
<dbReference type="Pfam" id="PF01762">
    <property type="entry name" value="Galactosyl_T"/>
    <property type="match status" value="1"/>
</dbReference>
<keyword evidence="5 10" id="KW-0812">Transmembrane</keyword>
<evidence type="ECO:0000256" key="5">
    <source>
        <dbReference type="ARBA" id="ARBA00022692"/>
    </source>
</evidence>
<feature type="transmembrane region" description="Helical" evidence="10">
    <location>
        <begin position="41"/>
        <end position="60"/>
    </location>
</feature>
<protein>
    <recommendedName>
        <fullName evidence="10">Hexosyltransferase</fullName>
        <ecNumber evidence="10">2.4.1.-</ecNumber>
    </recommendedName>
</protein>
<keyword evidence="7 10" id="KW-1133">Transmembrane helix</keyword>
<comment type="similarity">
    <text evidence="2 10">Belongs to the glycosyltransferase 31 family.</text>
</comment>
<keyword evidence="9 10" id="KW-0472">Membrane</keyword>
<evidence type="ECO:0000256" key="10">
    <source>
        <dbReference type="RuleBase" id="RU363063"/>
    </source>
</evidence>
<keyword evidence="6 10" id="KW-0735">Signal-anchor</keyword>
<dbReference type="PANTHER" id="PTHR11214:SF378">
    <property type="entry name" value="BETA-1,3-GALACTOSYLTRANSFERASE 4"/>
    <property type="match status" value="1"/>
</dbReference>
<proteinExistence type="inferred from homology"/>
<evidence type="ECO:0000256" key="2">
    <source>
        <dbReference type="ARBA" id="ARBA00008661"/>
    </source>
</evidence>
<evidence type="ECO:0000313" key="12">
    <source>
        <dbReference type="RefSeq" id="XP_060546095.1"/>
    </source>
</evidence>
<comment type="subcellular location">
    <subcellularLocation>
        <location evidence="1 10">Golgi apparatus membrane</location>
        <topology evidence="1 10">Single-pass type II membrane protein</topology>
    </subcellularLocation>
</comment>
<dbReference type="PANTHER" id="PTHR11214">
    <property type="entry name" value="BETA-1,3-N-ACETYLGLUCOSAMINYLTRANSFERASE"/>
    <property type="match status" value="1"/>
</dbReference>
<name>A0ABM3ZCJ7_PANGU</name>
<gene>
    <name evidence="12" type="primary">LOC117673484</name>
</gene>
<dbReference type="GeneID" id="117673484"/>
<evidence type="ECO:0000256" key="1">
    <source>
        <dbReference type="ARBA" id="ARBA00004323"/>
    </source>
</evidence>
<dbReference type="RefSeq" id="XP_060546095.1">
    <property type="nucleotide sequence ID" value="XM_060690112.1"/>
</dbReference>
<organism evidence="11 12">
    <name type="scientific">Pantherophis guttatus</name>
    <name type="common">Corn snake</name>
    <name type="synonym">Elaphe guttata</name>
    <dbReference type="NCBI Taxonomy" id="94885"/>
    <lineage>
        <taxon>Eukaryota</taxon>
        <taxon>Metazoa</taxon>
        <taxon>Chordata</taxon>
        <taxon>Craniata</taxon>
        <taxon>Vertebrata</taxon>
        <taxon>Euteleostomi</taxon>
        <taxon>Lepidosauria</taxon>
        <taxon>Squamata</taxon>
        <taxon>Bifurcata</taxon>
        <taxon>Unidentata</taxon>
        <taxon>Episquamata</taxon>
        <taxon>Toxicofera</taxon>
        <taxon>Serpentes</taxon>
        <taxon>Colubroidea</taxon>
        <taxon>Colubridae</taxon>
        <taxon>Colubrinae</taxon>
        <taxon>Pantherophis</taxon>
    </lineage>
</organism>
<evidence type="ECO:0000256" key="4">
    <source>
        <dbReference type="ARBA" id="ARBA00022679"/>
    </source>
</evidence>
<evidence type="ECO:0000256" key="7">
    <source>
        <dbReference type="ARBA" id="ARBA00022989"/>
    </source>
</evidence>
<sequence length="385" mass="40649">MQLRGWRGGSLLDLRMAHRPAPPMTVAALLPKRCPRRSARLLWGLLGCLAALSALVFLAGGGHEELLSRSLPLLLRAGGAREPRSAAARPPLPAAAFFPLAPPACAPPAAAPGLLVLVASAPGHSARRAAVRRSWGGARAAAGLAVRTVFALGLPGEAALQEALEREAAEHGDLLQGRFADTYANLTLKTLALLGWAAARCPAARFLLKADDDVFLNLPALAGHLQALGGPDAVYLGRVHWHVPPTRDPRSRHYVPASLYPPTAYPPYCSGPAYVLSGLAAAAVLAAAPHLPLLPVEDVFVGLCARHAGITPRHLAHMAGGTHYPPDACCFREVLFSVHGVTPGRMLAMWAKGERPCSTWQRLLGLARCKALTWLVAAEEEQEGP</sequence>
<accession>A0ABM3ZCJ7</accession>
<keyword evidence="4" id="KW-0808">Transferase</keyword>
<dbReference type="EC" id="2.4.1.-" evidence="10"/>
<evidence type="ECO:0000256" key="6">
    <source>
        <dbReference type="ARBA" id="ARBA00022968"/>
    </source>
</evidence>
<dbReference type="Gene3D" id="3.90.550.50">
    <property type="match status" value="1"/>
</dbReference>
<dbReference type="InterPro" id="IPR002659">
    <property type="entry name" value="Glyco_trans_31"/>
</dbReference>
<evidence type="ECO:0000313" key="11">
    <source>
        <dbReference type="Proteomes" id="UP001652622"/>
    </source>
</evidence>
<keyword evidence="3 10" id="KW-0328">Glycosyltransferase</keyword>
<evidence type="ECO:0000256" key="9">
    <source>
        <dbReference type="ARBA" id="ARBA00023136"/>
    </source>
</evidence>
<keyword evidence="11" id="KW-1185">Reference proteome</keyword>
<evidence type="ECO:0000256" key="3">
    <source>
        <dbReference type="ARBA" id="ARBA00022676"/>
    </source>
</evidence>
<keyword evidence="8 10" id="KW-0333">Golgi apparatus</keyword>